<gene>
    <name evidence="1" type="ORF">FisN_25Lh202</name>
</gene>
<proteinExistence type="predicted"/>
<keyword evidence="2" id="KW-1185">Reference proteome</keyword>
<organism evidence="1 2">
    <name type="scientific">Fistulifera solaris</name>
    <name type="common">Oleaginous diatom</name>
    <dbReference type="NCBI Taxonomy" id="1519565"/>
    <lineage>
        <taxon>Eukaryota</taxon>
        <taxon>Sar</taxon>
        <taxon>Stramenopiles</taxon>
        <taxon>Ochrophyta</taxon>
        <taxon>Bacillariophyta</taxon>
        <taxon>Bacillariophyceae</taxon>
        <taxon>Bacillariophycidae</taxon>
        <taxon>Naviculales</taxon>
        <taxon>Naviculaceae</taxon>
        <taxon>Fistulifera</taxon>
    </lineage>
</organism>
<dbReference type="EMBL" id="BDSP01000279">
    <property type="protein sequence ID" value="GAX28744.1"/>
    <property type="molecule type" value="Genomic_DNA"/>
</dbReference>
<dbReference type="InParanoid" id="A0A1Z5KQZ5"/>
<reference evidence="1 2" key="1">
    <citation type="journal article" date="2015" name="Plant Cell">
        <title>Oil accumulation by the oleaginous diatom Fistulifera solaris as revealed by the genome and transcriptome.</title>
        <authorList>
            <person name="Tanaka T."/>
            <person name="Maeda Y."/>
            <person name="Veluchamy A."/>
            <person name="Tanaka M."/>
            <person name="Abida H."/>
            <person name="Marechal E."/>
            <person name="Bowler C."/>
            <person name="Muto M."/>
            <person name="Sunaga Y."/>
            <person name="Tanaka M."/>
            <person name="Yoshino T."/>
            <person name="Taniguchi T."/>
            <person name="Fukuda Y."/>
            <person name="Nemoto M."/>
            <person name="Matsumoto M."/>
            <person name="Wong P.S."/>
            <person name="Aburatani S."/>
            <person name="Fujibuchi W."/>
        </authorList>
    </citation>
    <scope>NUCLEOTIDE SEQUENCE [LARGE SCALE GENOMIC DNA]</scope>
    <source>
        <strain evidence="1 2">JPCC DA0580</strain>
    </source>
</reference>
<accession>A0A1Z5KQZ5</accession>
<dbReference type="Proteomes" id="UP000198406">
    <property type="component" value="Unassembled WGS sequence"/>
</dbReference>
<dbReference type="AlphaFoldDB" id="A0A1Z5KQZ5"/>
<sequence>MKLDPLTERANFTYDLLPPSRKGTLCEHSNTECQAYDPYYRQQYLCGQSDVNDIPVSEYTNDMYLSLYYVTPERLRTNQLSVLFHPPAEGNLQNTAQESYMTNSFPDLDMIRIPGGDKELYQAPGKRICDMMVAESPVATRFVYLQYQKGQCHIRGKPLGIIGDHPDFRYNKFAIGTRKEIPLDIVYTLTFWLVIFMGCPPFENEIGLYRGKNDSLSILYADIGGSGGTECGYVAFPLSKIGRRVP</sequence>
<name>A0A1Z5KQZ5_FISSO</name>
<comment type="caution">
    <text evidence="1">The sequence shown here is derived from an EMBL/GenBank/DDBJ whole genome shotgun (WGS) entry which is preliminary data.</text>
</comment>
<evidence type="ECO:0000313" key="1">
    <source>
        <dbReference type="EMBL" id="GAX28744.1"/>
    </source>
</evidence>
<evidence type="ECO:0000313" key="2">
    <source>
        <dbReference type="Proteomes" id="UP000198406"/>
    </source>
</evidence>
<dbReference type="OrthoDB" id="44485at2759"/>
<protein>
    <submittedName>
        <fullName evidence="1">Uncharacterized protein</fullName>
    </submittedName>
</protein>